<gene>
    <name evidence="1" type="ORF">SMTD_LOCUS20446</name>
</gene>
<evidence type="ECO:0000313" key="1">
    <source>
        <dbReference type="EMBL" id="VDP82491.1"/>
    </source>
</evidence>
<dbReference type="InterPro" id="IPR004087">
    <property type="entry name" value="KH_dom"/>
</dbReference>
<dbReference type="PROSITE" id="PS50084">
    <property type="entry name" value="KH_TYPE_1"/>
    <property type="match status" value="2"/>
</dbReference>
<proteinExistence type="predicted"/>
<dbReference type="Proteomes" id="UP000269396">
    <property type="component" value="Unassembled WGS sequence"/>
</dbReference>
<keyword evidence="2" id="KW-1185">Reference proteome</keyword>
<dbReference type="PANTHER" id="PTHR10288">
    <property type="entry name" value="KH DOMAIN CONTAINING RNA BINDING PROTEIN"/>
    <property type="match status" value="1"/>
</dbReference>
<dbReference type="SMART" id="SM00322">
    <property type="entry name" value="KH"/>
    <property type="match status" value="1"/>
</dbReference>
<protein>
    <submittedName>
        <fullName evidence="1">Uncharacterized protein</fullName>
    </submittedName>
</protein>
<dbReference type="InterPro" id="IPR036612">
    <property type="entry name" value="KH_dom_type_1_sf"/>
</dbReference>
<dbReference type="AlphaFoldDB" id="A0A183Q1G0"/>
<dbReference type="STRING" id="31246.A0A183Q1G0"/>
<dbReference type="EMBL" id="UZAL01044455">
    <property type="protein sequence ID" value="VDP82491.1"/>
    <property type="molecule type" value="Genomic_DNA"/>
</dbReference>
<organism evidence="1 2">
    <name type="scientific">Schistosoma mattheei</name>
    <dbReference type="NCBI Taxonomy" id="31246"/>
    <lineage>
        <taxon>Eukaryota</taxon>
        <taxon>Metazoa</taxon>
        <taxon>Spiralia</taxon>
        <taxon>Lophotrochozoa</taxon>
        <taxon>Platyhelminthes</taxon>
        <taxon>Trematoda</taxon>
        <taxon>Digenea</taxon>
        <taxon>Strigeidida</taxon>
        <taxon>Schistosomatoidea</taxon>
        <taxon>Schistosomatidae</taxon>
        <taxon>Schistosoma</taxon>
    </lineage>
</organism>
<feature type="non-terminal residue" evidence="1">
    <location>
        <position position="1"/>
    </location>
</feature>
<dbReference type="InterPro" id="IPR004088">
    <property type="entry name" value="KH_dom_type_1"/>
</dbReference>
<name>A0A183Q1G0_9TREM</name>
<sequence length="213" mass="23678">LHFKILVPNVAAGAIIGKKGEAIETIKRQTGARLKMSRADDFYPVPDSTAGIIIGKFGNFIERIKEESNAFIQVSQRPKDIRLFERCIVITGELKERRKAVEMILYKILENPDSACYSNCSYSQVREPVASAFSIGSPFAITYRPPLDMNYSIIDSECKSKISASSLPDASLSAVTFEHESTTNRIDPLLCNQSLSISHANVNLDSSKYFFSQ</sequence>
<reference evidence="1 2" key="1">
    <citation type="submission" date="2018-11" db="EMBL/GenBank/DDBJ databases">
        <authorList>
            <consortium name="Pathogen Informatics"/>
        </authorList>
    </citation>
    <scope>NUCLEOTIDE SEQUENCE [LARGE SCALE GENOMIC DNA]</scope>
    <source>
        <strain>Denwood</strain>
        <strain evidence="2">Zambia</strain>
    </source>
</reference>
<evidence type="ECO:0000313" key="2">
    <source>
        <dbReference type="Proteomes" id="UP000269396"/>
    </source>
</evidence>
<dbReference type="Pfam" id="PF00013">
    <property type="entry name" value="KH_1"/>
    <property type="match status" value="2"/>
</dbReference>
<dbReference type="GO" id="GO:0003723">
    <property type="term" value="F:RNA binding"/>
    <property type="evidence" value="ECO:0007669"/>
    <property type="project" value="UniProtKB-UniRule"/>
</dbReference>
<dbReference type="SUPFAM" id="SSF54791">
    <property type="entry name" value="Eukaryotic type KH-domain (KH-domain type I)"/>
    <property type="match status" value="2"/>
</dbReference>
<accession>A0A183Q1G0</accession>
<dbReference type="Gene3D" id="3.30.1370.10">
    <property type="entry name" value="K Homology domain, type 1"/>
    <property type="match status" value="2"/>
</dbReference>